<dbReference type="AlphaFoldDB" id="A0A371NZU4"/>
<feature type="transmembrane region" description="Helical" evidence="6">
    <location>
        <begin position="80"/>
        <end position="102"/>
    </location>
</feature>
<dbReference type="GO" id="GO:0016020">
    <property type="term" value="C:membrane"/>
    <property type="evidence" value="ECO:0007669"/>
    <property type="project" value="UniProtKB-SubCell"/>
</dbReference>
<reference evidence="8 9" key="1">
    <citation type="submission" date="2018-08" db="EMBL/GenBank/DDBJ databases">
        <title>Isolation, diversity and antifungal activity of Actinobacteria from cow dung.</title>
        <authorList>
            <person name="Ling L."/>
        </authorList>
    </citation>
    <scope>NUCLEOTIDE SEQUENCE [LARGE SCALE GENOMIC DNA]</scope>
    <source>
        <strain evidence="8 9">NEAU-LLE</strain>
    </source>
</reference>
<keyword evidence="4 6" id="KW-1133">Transmembrane helix</keyword>
<feature type="domain" description="Citrate transporter-like" evidence="7">
    <location>
        <begin position="37"/>
        <end position="453"/>
    </location>
</feature>
<feature type="transmembrane region" description="Helical" evidence="6">
    <location>
        <begin position="360"/>
        <end position="379"/>
    </location>
</feature>
<keyword evidence="2" id="KW-0813">Transport</keyword>
<accession>A0A371NZU4</accession>
<evidence type="ECO:0000256" key="2">
    <source>
        <dbReference type="ARBA" id="ARBA00022448"/>
    </source>
</evidence>
<feature type="transmembrane region" description="Helical" evidence="6">
    <location>
        <begin position="484"/>
        <end position="508"/>
    </location>
</feature>
<evidence type="ECO:0000256" key="4">
    <source>
        <dbReference type="ARBA" id="ARBA00022989"/>
    </source>
</evidence>
<feature type="transmembrane region" description="Helical" evidence="6">
    <location>
        <begin position="461"/>
        <end position="477"/>
    </location>
</feature>
<evidence type="ECO:0000256" key="5">
    <source>
        <dbReference type="ARBA" id="ARBA00023136"/>
    </source>
</evidence>
<dbReference type="Pfam" id="PF03600">
    <property type="entry name" value="CitMHS"/>
    <property type="match status" value="1"/>
</dbReference>
<dbReference type="RefSeq" id="WP_116240536.1">
    <property type="nucleotide sequence ID" value="NZ_QUAB01000011.1"/>
</dbReference>
<evidence type="ECO:0000256" key="3">
    <source>
        <dbReference type="ARBA" id="ARBA00022692"/>
    </source>
</evidence>
<dbReference type="EMBL" id="QUAB01000011">
    <property type="protein sequence ID" value="REJ08397.1"/>
    <property type="molecule type" value="Genomic_DNA"/>
</dbReference>
<feature type="transmembrane region" description="Helical" evidence="6">
    <location>
        <begin position="391"/>
        <end position="411"/>
    </location>
</feature>
<evidence type="ECO:0000259" key="7">
    <source>
        <dbReference type="Pfam" id="PF03600"/>
    </source>
</evidence>
<organism evidence="8 9">
    <name type="scientific">Microbacterium bovistercoris</name>
    <dbReference type="NCBI Taxonomy" id="2293570"/>
    <lineage>
        <taxon>Bacteria</taxon>
        <taxon>Bacillati</taxon>
        <taxon>Actinomycetota</taxon>
        <taxon>Actinomycetes</taxon>
        <taxon>Micrococcales</taxon>
        <taxon>Microbacteriaceae</taxon>
        <taxon>Microbacterium</taxon>
    </lineage>
</organism>
<keyword evidence="9" id="KW-1185">Reference proteome</keyword>
<dbReference type="OrthoDB" id="5329450at2"/>
<feature type="transmembrane region" description="Helical" evidence="6">
    <location>
        <begin position="196"/>
        <end position="218"/>
    </location>
</feature>
<sequence length="509" mass="53213">MSVLRAAAEEAPTYNTAFVPPDGVLVILGFAMVLVFMTLIMTRRLTPMVALILVPTVFGLFAGAGLGLGDMVLDAIGSMASTAALLMFAIMFFGLMIDVGLFDPLIRLITRLLGDDPAKIVLGTAILAGAVSLDGDGSTTFIITTSAMLPLYLRLGMSPVVLTCVAGLMNGTMNIVPWGGPTVRAATALKLDASDVFVPMVPSMVAGIVIALAFAWFLGLSERRRLAGSVDTSRISGEPGVVTGGVQRILRKADPKPGARAELHTGNIVTIAGGHGGVGTAELVDATDTAMADTMLDPNRPTLRPKLIWFNLALTIAVMVLLVMDIFPLAYVFMVGAGLALVVNFPKLKSQADEIVQHAPSIVGVVSMVLAAGVLVGVLNGTGMVDAMASWITTVIPASMGPYLAVITGVLSIPFTFFMSNDAFYYGILPVLSQSAEHFGIDPVEMARASITGQPVHLQSPLVPAILLLVSLANVNLGDHHKKVLWRAVLVSLVMLAVGVLFGAIPFAA</sequence>
<feature type="transmembrane region" description="Helical" evidence="6">
    <location>
        <begin position="307"/>
        <end position="324"/>
    </location>
</feature>
<evidence type="ECO:0000313" key="9">
    <source>
        <dbReference type="Proteomes" id="UP000262172"/>
    </source>
</evidence>
<keyword evidence="3 6" id="KW-0812">Transmembrane</keyword>
<dbReference type="Proteomes" id="UP000262172">
    <property type="component" value="Unassembled WGS sequence"/>
</dbReference>
<feature type="transmembrane region" description="Helical" evidence="6">
    <location>
        <begin position="48"/>
        <end position="68"/>
    </location>
</feature>
<evidence type="ECO:0000313" key="8">
    <source>
        <dbReference type="EMBL" id="REJ08397.1"/>
    </source>
</evidence>
<keyword evidence="5 6" id="KW-0472">Membrane</keyword>
<comment type="caution">
    <text evidence="8">The sequence shown here is derived from an EMBL/GenBank/DDBJ whole genome shotgun (WGS) entry which is preliminary data.</text>
</comment>
<gene>
    <name evidence="8" type="ORF">DY023_01235</name>
</gene>
<comment type="subcellular location">
    <subcellularLocation>
        <location evidence="1">Membrane</location>
        <topology evidence="1">Multi-pass membrane protein</topology>
    </subcellularLocation>
</comment>
<dbReference type="InterPro" id="IPR004680">
    <property type="entry name" value="Cit_transptr-like_dom"/>
</dbReference>
<feature type="transmembrane region" description="Helical" evidence="6">
    <location>
        <begin position="151"/>
        <end position="176"/>
    </location>
</feature>
<protein>
    <submittedName>
        <fullName evidence="8">Citrate:proton symporter</fullName>
    </submittedName>
</protein>
<feature type="transmembrane region" description="Helical" evidence="6">
    <location>
        <begin position="23"/>
        <end position="41"/>
    </location>
</feature>
<evidence type="ECO:0000256" key="6">
    <source>
        <dbReference type="SAM" id="Phobius"/>
    </source>
</evidence>
<dbReference type="GO" id="GO:0055085">
    <property type="term" value="P:transmembrane transport"/>
    <property type="evidence" value="ECO:0007669"/>
    <property type="project" value="InterPro"/>
</dbReference>
<evidence type="ECO:0000256" key="1">
    <source>
        <dbReference type="ARBA" id="ARBA00004141"/>
    </source>
</evidence>
<name>A0A371NZU4_9MICO</name>
<proteinExistence type="predicted"/>